<dbReference type="STRING" id="763406.A0A1E3NSI5"/>
<protein>
    <submittedName>
        <fullName evidence="1">Uncharacterized protein</fullName>
    </submittedName>
</protein>
<dbReference type="AlphaFoldDB" id="A0A1E3NSI5"/>
<dbReference type="InterPro" id="IPR036609">
    <property type="entry name" value="LCCL_sf"/>
</dbReference>
<dbReference type="RefSeq" id="XP_019020079.1">
    <property type="nucleotide sequence ID" value="XM_019163214.1"/>
</dbReference>
<evidence type="ECO:0000313" key="2">
    <source>
        <dbReference type="Proteomes" id="UP000094455"/>
    </source>
</evidence>
<dbReference type="OrthoDB" id="3596986at2759"/>
<organism evidence="1 2">
    <name type="scientific">Pichia membranifaciens NRRL Y-2026</name>
    <dbReference type="NCBI Taxonomy" id="763406"/>
    <lineage>
        <taxon>Eukaryota</taxon>
        <taxon>Fungi</taxon>
        <taxon>Dikarya</taxon>
        <taxon>Ascomycota</taxon>
        <taxon>Saccharomycotina</taxon>
        <taxon>Pichiomycetes</taxon>
        <taxon>Pichiales</taxon>
        <taxon>Pichiaceae</taxon>
        <taxon>Pichia</taxon>
    </lineage>
</organism>
<dbReference type="GeneID" id="30179901"/>
<dbReference type="Gene3D" id="2.170.130.20">
    <property type="entry name" value="LCCL-like domain"/>
    <property type="match status" value="1"/>
</dbReference>
<dbReference type="SUPFAM" id="SSF69848">
    <property type="entry name" value="LCCL domain"/>
    <property type="match status" value="1"/>
</dbReference>
<reference evidence="1 2" key="1">
    <citation type="journal article" date="2016" name="Proc. Natl. Acad. Sci. U.S.A.">
        <title>Comparative genomics of biotechnologically important yeasts.</title>
        <authorList>
            <person name="Riley R."/>
            <person name="Haridas S."/>
            <person name="Wolfe K.H."/>
            <person name="Lopes M.R."/>
            <person name="Hittinger C.T."/>
            <person name="Goeker M."/>
            <person name="Salamov A.A."/>
            <person name="Wisecaver J.H."/>
            <person name="Long T.M."/>
            <person name="Calvey C.H."/>
            <person name="Aerts A.L."/>
            <person name="Barry K.W."/>
            <person name="Choi C."/>
            <person name="Clum A."/>
            <person name="Coughlan A.Y."/>
            <person name="Deshpande S."/>
            <person name="Douglass A.P."/>
            <person name="Hanson S.J."/>
            <person name="Klenk H.-P."/>
            <person name="LaButti K.M."/>
            <person name="Lapidus A."/>
            <person name="Lindquist E.A."/>
            <person name="Lipzen A.M."/>
            <person name="Meier-Kolthoff J.P."/>
            <person name="Ohm R.A."/>
            <person name="Otillar R.P."/>
            <person name="Pangilinan J.L."/>
            <person name="Peng Y."/>
            <person name="Rokas A."/>
            <person name="Rosa C.A."/>
            <person name="Scheuner C."/>
            <person name="Sibirny A.A."/>
            <person name="Slot J.C."/>
            <person name="Stielow J.B."/>
            <person name="Sun H."/>
            <person name="Kurtzman C.P."/>
            <person name="Blackwell M."/>
            <person name="Grigoriev I.V."/>
            <person name="Jeffries T.W."/>
        </authorList>
    </citation>
    <scope>NUCLEOTIDE SEQUENCE [LARGE SCALE GENOMIC DNA]</scope>
    <source>
        <strain evidence="1 2">NRRL Y-2026</strain>
    </source>
</reference>
<gene>
    <name evidence="1" type="ORF">PICMEDRAFT_57105</name>
</gene>
<evidence type="ECO:0000313" key="1">
    <source>
        <dbReference type="EMBL" id="ODQ48966.1"/>
    </source>
</evidence>
<keyword evidence="2" id="KW-1185">Reference proteome</keyword>
<sequence length="226" mass="25234">MPIASAARDQIKLLPCKHLGHVEYVERPSAANYRAFFLNLTPQEQHYVDHTLHGSAPAPAPAPHLAPVPVALPLLPDFVCNHLNCTIDVRIPRYQLYHNDNVYQRHVWGTDVYTDDSDVVAILYHCGILQSTDPLADVSPHPQVAPLPAEPRYPVQPDSPAADVSDVLVVRLRILPPLTAYHGCYRHCYNSRTWAGPAQHDGASVAIDSVRWCRRCNRGPGLRELR</sequence>
<accession>A0A1E3NSI5</accession>
<dbReference type="Proteomes" id="UP000094455">
    <property type="component" value="Unassembled WGS sequence"/>
</dbReference>
<name>A0A1E3NSI5_9ASCO</name>
<proteinExistence type="predicted"/>
<dbReference type="EMBL" id="KV454001">
    <property type="protein sequence ID" value="ODQ48966.1"/>
    <property type="molecule type" value="Genomic_DNA"/>
</dbReference>
<dbReference type="InterPro" id="IPR013951">
    <property type="entry name" value="Rxt3"/>
</dbReference>
<dbReference type="Pfam" id="PF08642">
    <property type="entry name" value="Rxt3"/>
    <property type="match status" value="1"/>
</dbReference>